<feature type="chain" id="PRO_5043594099" evidence="2">
    <location>
        <begin position="25"/>
        <end position="221"/>
    </location>
</feature>
<evidence type="ECO:0000313" key="3">
    <source>
        <dbReference type="EMBL" id="XCM79723.1"/>
    </source>
</evidence>
<feature type="signal peptide" evidence="2">
    <location>
        <begin position="1"/>
        <end position="24"/>
    </location>
</feature>
<dbReference type="KEGG" id="kcm:ABWK59_12720"/>
<keyword evidence="2" id="KW-0732">Signal</keyword>
<organism evidence="3">
    <name type="scientific">Kitasatospora camelliae</name>
    <dbReference type="NCBI Taxonomy" id="3156397"/>
    <lineage>
        <taxon>Bacteria</taxon>
        <taxon>Bacillati</taxon>
        <taxon>Actinomycetota</taxon>
        <taxon>Actinomycetes</taxon>
        <taxon>Kitasatosporales</taxon>
        <taxon>Streptomycetaceae</taxon>
        <taxon>Kitasatospora</taxon>
    </lineage>
</organism>
<feature type="region of interest" description="Disordered" evidence="1">
    <location>
        <begin position="94"/>
        <end position="127"/>
    </location>
</feature>
<evidence type="ECO:0000256" key="1">
    <source>
        <dbReference type="SAM" id="MobiDB-lite"/>
    </source>
</evidence>
<dbReference type="RefSeq" id="WP_354640588.1">
    <property type="nucleotide sequence ID" value="NZ_CP159872.1"/>
</dbReference>
<accession>A0AAU8JTP9</accession>
<gene>
    <name evidence="3" type="ORF">ABWK59_12720</name>
</gene>
<name>A0AAU8JTP9_9ACTN</name>
<protein>
    <submittedName>
        <fullName evidence="3">Uncharacterized protein</fullName>
    </submittedName>
</protein>
<dbReference type="EMBL" id="CP159872">
    <property type="protein sequence ID" value="XCM79723.1"/>
    <property type="molecule type" value="Genomic_DNA"/>
</dbReference>
<reference evidence="3" key="1">
    <citation type="submission" date="2024-06" db="EMBL/GenBank/DDBJ databases">
        <title>The genome sequences of Kitasatospora sp. strain HUAS MG31.</title>
        <authorList>
            <person name="Mo P."/>
        </authorList>
    </citation>
    <scope>NUCLEOTIDE SEQUENCE</scope>
    <source>
        <strain evidence="3">HUAS MG31</strain>
    </source>
</reference>
<proteinExistence type="predicted"/>
<sequence>MAAGLGALLAQLWGLALGVADAHAAAGEPGAGLVSRADAAIGTLAETAAPALEHPTAPVERLLQEQIRAGGLPLPGQQAPVPDAFAIAGSLLPSVPSQHRGEETARASRSGTPGVPDSADPAGIRGVPGVVVPAQRTPGGGAALPVTAERPVPRAVAAVVPAARPESAELPLTTSPFALTAATPAPAADTDCGTAVLAPITLGALLSGVALYRHRGLRRGH</sequence>
<evidence type="ECO:0000256" key="2">
    <source>
        <dbReference type="SAM" id="SignalP"/>
    </source>
</evidence>
<dbReference type="AlphaFoldDB" id="A0AAU8JTP9"/>